<comment type="caution">
    <text evidence="1">The sequence shown here is derived from an EMBL/GenBank/DDBJ whole genome shotgun (WGS) entry which is preliminary data.</text>
</comment>
<dbReference type="EMBL" id="JAKEKT020000025">
    <property type="protein sequence ID" value="KAL1643903.1"/>
    <property type="molecule type" value="Genomic_DNA"/>
</dbReference>
<gene>
    <name evidence="1" type="ORF">SLS58_004577</name>
</gene>
<dbReference type="Proteomes" id="UP001521184">
    <property type="component" value="Unassembled WGS sequence"/>
</dbReference>
<protein>
    <submittedName>
        <fullName evidence="1">Uncharacterized protein</fullName>
    </submittedName>
</protein>
<sequence length="89" mass="9876">MGASEDPILVQVLRENANLITVNNGYASNNGFFATSETHVDDPNTQRLGELLHFFMAFDYGLLANYGRLSSSGISPLRYRIAKVAWLPQ</sequence>
<keyword evidence="2" id="KW-1185">Reference proteome</keyword>
<accession>A0ABR3TSZ8</accession>
<organism evidence="1 2">
    <name type="scientific">Diplodia intermedia</name>
    <dbReference type="NCBI Taxonomy" id="856260"/>
    <lineage>
        <taxon>Eukaryota</taxon>
        <taxon>Fungi</taxon>
        <taxon>Dikarya</taxon>
        <taxon>Ascomycota</taxon>
        <taxon>Pezizomycotina</taxon>
        <taxon>Dothideomycetes</taxon>
        <taxon>Dothideomycetes incertae sedis</taxon>
        <taxon>Botryosphaeriales</taxon>
        <taxon>Botryosphaeriaceae</taxon>
        <taxon>Diplodia</taxon>
    </lineage>
</organism>
<proteinExistence type="predicted"/>
<reference evidence="1 2" key="1">
    <citation type="journal article" date="2023" name="Plant Dis.">
        <title>First Report of Diplodia intermedia Causing Canker and Dieback Diseases on Apple Trees in Canada.</title>
        <authorList>
            <person name="Ellouze W."/>
            <person name="Ilyukhin E."/>
            <person name="Sulman M."/>
            <person name="Ali S."/>
        </authorList>
    </citation>
    <scope>NUCLEOTIDE SEQUENCE [LARGE SCALE GENOMIC DNA]</scope>
    <source>
        <strain evidence="1 2">M45-28</strain>
    </source>
</reference>
<evidence type="ECO:0000313" key="1">
    <source>
        <dbReference type="EMBL" id="KAL1643903.1"/>
    </source>
</evidence>
<evidence type="ECO:0000313" key="2">
    <source>
        <dbReference type="Proteomes" id="UP001521184"/>
    </source>
</evidence>
<name>A0ABR3TSZ8_9PEZI</name>